<protein>
    <submittedName>
        <fullName evidence="1">Uncharacterized protein</fullName>
    </submittedName>
</protein>
<name>A0ACC0U141_9AGAM</name>
<keyword evidence="2" id="KW-1185">Reference proteome</keyword>
<reference evidence="1" key="1">
    <citation type="submission" date="2021-03" db="EMBL/GenBank/DDBJ databases">
        <title>Evolutionary priming and transition to the ectomycorrhizal habit in an iconic lineage of mushroom-forming fungi: is preadaptation a requirement?</title>
        <authorList>
            <consortium name="DOE Joint Genome Institute"/>
            <person name="Looney B.P."/>
            <person name="Miyauchi S."/>
            <person name="Morin E."/>
            <person name="Drula E."/>
            <person name="Courty P.E."/>
            <person name="Chicoki N."/>
            <person name="Fauchery L."/>
            <person name="Kohler A."/>
            <person name="Kuo A."/>
            <person name="LaButti K."/>
            <person name="Pangilinan J."/>
            <person name="Lipzen A."/>
            <person name="Riley R."/>
            <person name="Andreopoulos W."/>
            <person name="He G."/>
            <person name="Johnson J."/>
            <person name="Barry K.W."/>
            <person name="Grigoriev I.V."/>
            <person name="Nagy L."/>
            <person name="Hibbett D."/>
            <person name="Henrissat B."/>
            <person name="Matheny P.B."/>
            <person name="Labbe J."/>
            <person name="Martin A.F."/>
        </authorList>
    </citation>
    <scope>NUCLEOTIDE SEQUENCE</scope>
    <source>
        <strain evidence="1">BPL698</strain>
    </source>
</reference>
<evidence type="ECO:0000313" key="2">
    <source>
        <dbReference type="Proteomes" id="UP001207468"/>
    </source>
</evidence>
<gene>
    <name evidence="1" type="ORF">F5148DRAFT_447553</name>
</gene>
<evidence type="ECO:0000313" key="1">
    <source>
        <dbReference type="EMBL" id="KAI9454079.1"/>
    </source>
</evidence>
<comment type="caution">
    <text evidence="1">The sequence shown here is derived from an EMBL/GenBank/DDBJ whole genome shotgun (WGS) entry which is preliminary data.</text>
</comment>
<sequence>MSHHSPDSPHPHPPPMDHDAHHDAHIHGLRLALGSLLTPKRPSLPSHTGSYSASGTASPFHHWHHPGTVTVSVGTGPDTPPLPPPPPHPTPVGSLHQPHHQLPYHHAHQPTPSPHAHLNSHYHGHAHPQPQSHTHPHAFGPSRLSFTRSTSSTPPESLSPSPTPSPRVATPPLTIVHAPHAYQEEPAAGDSPATKMAAGSTLEAADAAKRAHFLTTLQSKSAWDAMVHGSWV</sequence>
<accession>A0ACC0U141</accession>
<dbReference type="EMBL" id="JAGFNK010000284">
    <property type="protein sequence ID" value="KAI9454079.1"/>
    <property type="molecule type" value="Genomic_DNA"/>
</dbReference>
<organism evidence="1 2">
    <name type="scientific">Russula earlei</name>
    <dbReference type="NCBI Taxonomy" id="71964"/>
    <lineage>
        <taxon>Eukaryota</taxon>
        <taxon>Fungi</taxon>
        <taxon>Dikarya</taxon>
        <taxon>Basidiomycota</taxon>
        <taxon>Agaricomycotina</taxon>
        <taxon>Agaricomycetes</taxon>
        <taxon>Russulales</taxon>
        <taxon>Russulaceae</taxon>
        <taxon>Russula</taxon>
    </lineage>
</organism>
<proteinExistence type="predicted"/>
<dbReference type="Proteomes" id="UP001207468">
    <property type="component" value="Unassembled WGS sequence"/>
</dbReference>